<protein>
    <recommendedName>
        <fullName evidence="2">DUF8075 domain-containing protein</fullName>
    </recommendedName>
</protein>
<evidence type="ECO:0000313" key="3">
    <source>
        <dbReference type="EMBL" id="MFC7200103.1"/>
    </source>
</evidence>
<keyword evidence="4" id="KW-1185">Reference proteome</keyword>
<organism evidence="3 4">
    <name type="scientific">Halospeciosus flavus</name>
    <dbReference type="NCBI Taxonomy" id="3032283"/>
    <lineage>
        <taxon>Archaea</taxon>
        <taxon>Methanobacteriati</taxon>
        <taxon>Methanobacteriota</taxon>
        <taxon>Stenosarchaea group</taxon>
        <taxon>Halobacteria</taxon>
        <taxon>Halobacteriales</taxon>
        <taxon>Halobacteriaceae</taxon>
        <taxon>Halospeciosus</taxon>
    </lineage>
</organism>
<dbReference type="AlphaFoldDB" id="A0ABD5Z4L0"/>
<dbReference type="InterPro" id="IPR058388">
    <property type="entry name" value="DUF8075"/>
</dbReference>
<dbReference type="EMBL" id="JBHTAR010000011">
    <property type="protein sequence ID" value="MFC7200103.1"/>
    <property type="molecule type" value="Genomic_DNA"/>
</dbReference>
<proteinExistence type="predicted"/>
<evidence type="ECO:0000256" key="1">
    <source>
        <dbReference type="SAM" id="MobiDB-lite"/>
    </source>
</evidence>
<name>A0ABD5Z4L0_9EURY</name>
<reference evidence="3 4" key="1">
    <citation type="journal article" date="2019" name="Int. J. Syst. Evol. Microbiol.">
        <title>The Global Catalogue of Microorganisms (GCM) 10K type strain sequencing project: providing services to taxonomists for standard genome sequencing and annotation.</title>
        <authorList>
            <consortium name="The Broad Institute Genomics Platform"/>
            <consortium name="The Broad Institute Genome Sequencing Center for Infectious Disease"/>
            <person name="Wu L."/>
            <person name="Ma J."/>
        </authorList>
    </citation>
    <scope>NUCLEOTIDE SEQUENCE [LARGE SCALE GENOMIC DNA]</scope>
    <source>
        <strain evidence="3 4">XZGYJ-43</strain>
    </source>
</reference>
<dbReference type="RefSeq" id="WP_279530022.1">
    <property type="nucleotide sequence ID" value="NZ_CP122312.1"/>
</dbReference>
<comment type="caution">
    <text evidence="3">The sequence shown here is derived from an EMBL/GenBank/DDBJ whole genome shotgun (WGS) entry which is preliminary data.</text>
</comment>
<feature type="domain" description="DUF8075" evidence="2">
    <location>
        <begin position="1"/>
        <end position="80"/>
    </location>
</feature>
<dbReference type="Proteomes" id="UP001596447">
    <property type="component" value="Unassembled WGS sequence"/>
</dbReference>
<gene>
    <name evidence="3" type="ORF">ACFQJ9_11900</name>
</gene>
<dbReference type="Pfam" id="PF26276">
    <property type="entry name" value="DUF8075"/>
    <property type="match status" value="1"/>
</dbReference>
<accession>A0ABD5Z4L0</accession>
<evidence type="ECO:0000259" key="2">
    <source>
        <dbReference type="Pfam" id="PF26276"/>
    </source>
</evidence>
<evidence type="ECO:0000313" key="4">
    <source>
        <dbReference type="Proteomes" id="UP001596447"/>
    </source>
</evidence>
<feature type="region of interest" description="Disordered" evidence="1">
    <location>
        <begin position="1"/>
        <end position="20"/>
    </location>
</feature>
<sequence>MEPIHFEEADSDDRTHIGEGMTKFARKRGHLETGDEENRHYLVHEDGCESCGAAIEAGDSFYLDPETGEVLCEECGDERMPE</sequence>
<feature type="compositionally biased region" description="Basic and acidic residues" evidence="1">
    <location>
        <begin position="1"/>
        <end position="17"/>
    </location>
</feature>